<name>A0A4D6LBM3_VIGUN</name>
<dbReference type="Pfam" id="PF03195">
    <property type="entry name" value="LOB"/>
    <property type="match status" value="1"/>
</dbReference>
<feature type="domain" description="LOB" evidence="2">
    <location>
        <begin position="8"/>
        <end position="95"/>
    </location>
</feature>
<dbReference type="AlphaFoldDB" id="A0A4D6LBM3"/>
<dbReference type="PANTHER" id="PTHR31301">
    <property type="entry name" value="LOB DOMAIN-CONTAINING PROTEIN 4-RELATED"/>
    <property type="match status" value="1"/>
</dbReference>
<evidence type="ECO:0000313" key="4">
    <source>
        <dbReference type="Proteomes" id="UP000501690"/>
    </source>
</evidence>
<protein>
    <submittedName>
        <fullName evidence="3">Lateral organ boundary</fullName>
    </submittedName>
</protein>
<comment type="similarity">
    <text evidence="1">Belongs to the LOB domain-containing protein family.</text>
</comment>
<dbReference type="Proteomes" id="UP000501690">
    <property type="component" value="Linkage Group LG3"/>
</dbReference>
<dbReference type="EMBL" id="CP039347">
    <property type="protein sequence ID" value="QCD85972.1"/>
    <property type="molecule type" value="Genomic_DNA"/>
</dbReference>
<sequence>MSEGHRNVACVLCKYQHRRHDGSCEFGQYFASIRSIEFENACRLFGLAKLLRLMRSAEASERQVMVDSILIEANMWNNDPIHGALGHVLTLNNQI</sequence>
<evidence type="ECO:0000259" key="2">
    <source>
        <dbReference type="PROSITE" id="PS50891"/>
    </source>
</evidence>
<dbReference type="PANTHER" id="PTHR31301:SF103">
    <property type="entry name" value="LOB DOMAIN-CONTAINING PROTEIN 5-RELATED"/>
    <property type="match status" value="1"/>
</dbReference>
<accession>A0A4D6LBM3</accession>
<dbReference type="PROSITE" id="PS50891">
    <property type="entry name" value="LOB"/>
    <property type="match status" value="1"/>
</dbReference>
<gene>
    <name evidence="3" type="ORF">DEO72_LG3g493</name>
</gene>
<evidence type="ECO:0000256" key="1">
    <source>
        <dbReference type="ARBA" id="ARBA00005474"/>
    </source>
</evidence>
<proteinExistence type="inferred from homology"/>
<dbReference type="InterPro" id="IPR004883">
    <property type="entry name" value="LOB"/>
</dbReference>
<evidence type="ECO:0000313" key="3">
    <source>
        <dbReference type="EMBL" id="QCD85972.1"/>
    </source>
</evidence>
<keyword evidence="4" id="KW-1185">Reference proteome</keyword>
<reference evidence="3 4" key="1">
    <citation type="submission" date="2019-04" db="EMBL/GenBank/DDBJ databases">
        <title>An improved genome assembly and genetic linkage map for asparagus bean, Vigna unguiculata ssp. sesquipedialis.</title>
        <authorList>
            <person name="Xia Q."/>
            <person name="Zhang R."/>
            <person name="Dong Y."/>
        </authorList>
    </citation>
    <scope>NUCLEOTIDE SEQUENCE [LARGE SCALE GENOMIC DNA]</scope>
    <source>
        <tissue evidence="3">Leaf</tissue>
    </source>
</reference>
<organism evidence="3 4">
    <name type="scientific">Vigna unguiculata</name>
    <name type="common">Cowpea</name>
    <dbReference type="NCBI Taxonomy" id="3917"/>
    <lineage>
        <taxon>Eukaryota</taxon>
        <taxon>Viridiplantae</taxon>
        <taxon>Streptophyta</taxon>
        <taxon>Embryophyta</taxon>
        <taxon>Tracheophyta</taxon>
        <taxon>Spermatophyta</taxon>
        <taxon>Magnoliopsida</taxon>
        <taxon>eudicotyledons</taxon>
        <taxon>Gunneridae</taxon>
        <taxon>Pentapetalae</taxon>
        <taxon>rosids</taxon>
        <taxon>fabids</taxon>
        <taxon>Fabales</taxon>
        <taxon>Fabaceae</taxon>
        <taxon>Papilionoideae</taxon>
        <taxon>50 kb inversion clade</taxon>
        <taxon>NPAAA clade</taxon>
        <taxon>indigoferoid/millettioid clade</taxon>
        <taxon>Phaseoleae</taxon>
        <taxon>Vigna</taxon>
    </lineage>
</organism>